<comment type="subcellular location">
    <subcellularLocation>
        <location evidence="1">Membrane</location>
        <topology evidence="1">Multi-pass membrane protein</topology>
    </subcellularLocation>
</comment>
<keyword evidence="11" id="KW-1185">Reference proteome</keyword>
<feature type="repeat" description="Solcar" evidence="8">
    <location>
        <begin position="95"/>
        <end position="181"/>
    </location>
</feature>
<evidence type="ECO:0000256" key="5">
    <source>
        <dbReference type="ARBA" id="ARBA00022737"/>
    </source>
</evidence>
<evidence type="ECO:0000256" key="9">
    <source>
        <dbReference type="RuleBase" id="RU000488"/>
    </source>
</evidence>
<dbReference type="PRINTS" id="PR00926">
    <property type="entry name" value="MITOCARRIER"/>
</dbReference>
<evidence type="ECO:0000313" key="11">
    <source>
        <dbReference type="Proteomes" id="UP001165060"/>
    </source>
</evidence>
<dbReference type="PROSITE" id="PS50920">
    <property type="entry name" value="SOLCAR"/>
    <property type="match status" value="3"/>
</dbReference>
<accession>A0ABQ6MF46</accession>
<evidence type="ECO:0000256" key="4">
    <source>
        <dbReference type="ARBA" id="ARBA00022692"/>
    </source>
</evidence>
<keyword evidence="3 9" id="KW-0813">Transport</keyword>
<proteinExistence type="inferred from homology"/>
<dbReference type="InterPro" id="IPR002067">
    <property type="entry name" value="MCP"/>
</dbReference>
<comment type="similarity">
    <text evidence="2 9">Belongs to the mitochondrial carrier (TC 2.A.29) family.</text>
</comment>
<keyword evidence="6" id="KW-1133">Transmembrane helix</keyword>
<evidence type="ECO:0000256" key="7">
    <source>
        <dbReference type="ARBA" id="ARBA00023136"/>
    </source>
</evidence>
<evidence type="ECO:0000313" key="10">
    <source>
        <dbReference type="EMBL" id="GMI25190.1"/>
    </source>
</evidence>
<evidence type="ECO:0008006" key="12">
    <source>
        <dbReference type="Google" id="ProtNLM"/>
    </source>
</evidence>
<name>A0ABQ6MF46_9STRA</name>
<keyword evidence="7 8" id="KW-0472">Membrane</keyword>
<comment type="caution">
    <text evidence="10">The sequence shown here is derived from an EMBL/GenBank/DDBJ whole genome shotgun (WGS) entry which is preliminary data.</text>
</comment>
<evidence type="ECO:0000256" key="6">
    <source>
        <dbReference type="ARBA" id="ARBA00022989"/>
    </source>
</evidence>
<organism evidence="10 11">
    <name type="scientific">Tetraparma gracilis</name>
    <dbReference type="NCBI Taxonomy" id="2962635"/>
    <lineage>
        <taxon>Eukaryota</taxon>
        <taxon>Sar</taxon>
        <taxon>Stramenopiles</taxon>
        <taxon>Ochrophyta</taxon>
        <taxon>Bolidophyceae</taxon>
        <taxon>Parmales</taxon>
        <taxon>Triparmaceae</taxon>
        <taxon>Tetraparma</taxon>
    </lineage>
</organism>
<evidence type="ECO:0000256" key="2">
    <source>
        <dbReference type="ARBA" id="ARBA00006375"/>
    </source>
</evidence>
<dbReference type="Gene3D" id="1.50.40.10">
    <property type="entry name" value="Mitochondrial carrier domain"/>
    <property type="match status" value="1"/>
</dbReference>
<feature type="repeat" description="Solcar" evidence="8">
    <location>
        <begin position="194"/>
        <end position="278"/>
    </location>
</feature>
<keyword evidence="5" id="KW-0677">Repeat</keyword>
<feature type="repeat" description="Solcar" evidence="8">
    <location>
        <begin position="11"/>
        <end position="84"/>
    </location>
</feature>
<dbReference type="EMBL" id="BRYB01002772">
    <property type="protein sequence ID" value="GMI25190.1"/>
    <property type="molecule type" value="Genomic_DNA"/>
</dbReference>
<evidence type="ECO:0000256" key="8">
    <source>
        <dbReference type="PROSITE-ProRule" id="PRU00282"/>
    </source>
</evidence>
<dbReference type="InterPro" id="IPR023395">
    <property type="entry name" value="MCP_dom_sf"/>
</dbReference>
<dbReference type="InterPro" id="IPR018108">
    <property type="entry name" value="MCP_transmembrane"/>
</dbReference>
<dbReference type="PANTHER" id="PTHR45667">
    <property type="entry name" value="S-ADENOSYLMETHIONINE MITOCHONDRIAL CARRIER PROTEIN"/>
    <property type="match status" value="1"/>
</dbReference>
<dbReference type="Proteomes" id="UP001165060">
    <property type="component" value="Unassembled WGS sequence"/>
</dbReference>
<evidence type="ECO:0000256" key="3">
    <source>
        <dbReference type="ARBA" id="ARBA00022448"/>
    </source>
</evidence>
<dbReference type="SUPFAM" id="SSF103506">
    <property type="entry name" value="Mitochondrial carrier"/>
    <property type="match status" value="1"/>
</dbReference>
<evidence type="ECO:0000256" key="1">
    <source>
        <dbReference type="ARBA" id="ARBA00004141"/>
    </source>
</evidence>
<sequence length="283" mass="29428">MDGSTTEPAPPSFLCSLVSGASAGLSVDVALYPIDTLKTRLQSPQGFRAAGGFQGVYNGLGAVGVGSAPGAGMFFVTYEQTKPYAKAATDALGLPPMFSHMLAASLGETAACIVRVPTEVVKTRMQTNAEGCATLGGAVREIMRESGGGAANLYRGFGITLMREIPFAFIQFPIYERMKQSLRESRGSEPLPVQSAACGSVGGAIAAALTTPLDVVKTRLMLGTDAKGVQYKSASDVLRRVVAEEGAGTLLNGIQPRVMWISIGGFVFFGAYESAKAVLTGLI</sequence>
<gene>
    <name evidence="10" type="ORF">TeGR_g8776</name>
</gene>
<protein>
    <recommendedName>
        <fullName evidence="12">S-adenosylmethionine transporter</fullName>
    </recommendedName>
</protein>
<reference evidence="10 11" key="1">
    <citation type="journal article" date="2023" name="Commun. Biol.">
        <title>Genome analysis of Parmales, the sister group of diatoms, reveals the evolutionary specialization of diatoms from phago-mixotrophs to photoautotrophs.</title>
        <authorList>
            <person name="Ban H."/>
            <person name="Sato S."/>
            <person name="Yoshikawa S."/>
            <person name="Yamada K."/>
            <person name="Nakamura Y."/>
            <person name="Ichinomiya M."/>
            <person name="Sato N."/>
            <person name="Blanc-Mathieu R."/>
            <person name="Endo H."/>
            <person name="Kuwata A."/>
            <person name="Ogata H."/>
        </authorList>
    </citation>
    <scope>NUCLEOTIDE SEQUENCE [LARGE SCALE GENOMIC DNA]</scope>
</reference>
<keyword evidence="4 8" id="KW-0812">Transmembrane</keyword>
<dbReference type="Pfam" id="PF00153">
    <property type="entry name" value="Mito_carr"/>
    <property type="match status" value="3"/>
</dbReference>